<keyword evidence="2" id="KW-1185">Reference proteome</keyword>
<protein>
    <submittedName>
        <fullName evidence="1">Uncharacterized protein</fullName>
    </submittedName>
</protein>
<dbReference type="KEGG" id="mrr:Moror_5132"/>
<comment type="caution">
    <text evidence="1">The sequence shown here is derived from an EMBL/GenBank/DDBJ whole genome shotgun (WGS) entry which is preliminary data.</text>
</comment>
<name>V2X647_MONRO</name>
<dbReference type="EMBL" id="AWSO01000571">
    <property type="protein sequence ID" value="ESK89247.1"/>
    <property type="molecule type" value="Genomic_DNA"/>
</dbReference>
<organism evidence="1 2">
    <name type="scientific">Moniliophthora roreri (strain MCA 2997)</name>
    <name type="common">Cocoa frosty pod rot fungus</name>
    <name type="synonym">Crinipellis roreri</name>
    <dbReference type="NCBI Taxonomy" id="1381753"/>
    <lineage>
        <taxon>Eukaryota</taxon>
        <taxon>Fungi</taxon>
        <taxon>Dikarya</taxon>
        <taxon>Basidiomycota</taxon>
        <taxon>Agaricomycotina</taxon>
        <taxon>Agaricomycetes</taxon>
        <taxon>Agaricomycetidae</taxon>
        <taxon>Agaricales</taxon>
        <taxon>Marasmiineae</taxon>
        <taxon>Marasmiaceae</taxon>
        <taxon>Moniliophthora</taxon>
    </lineage>
</organism>
<gene>
    <name evidence="1" type="ORF">Moror_5132</name>
</gene>
<dbReference type="Proteomes" id="UP000017559">
    <property type="component" value="Unassembled WGS sequence"/>
</dbReference>
<proteinExistence type="predicted"/>
<evidence type="ECO:0000313" key="1">
    <source>
        <dbReference type="EMBL" id="ESK89247.1"/>
    </source>
</evidence>
<reference evidence="1 2" key="1">
    <citation type="journal article" date="2014" name="BMC Genomics">
        <title>Genome and secretome analysis of the hemibiotrophic fungal pathogen, Moniliophthora roreri, which causes frosty pod rot disease of cacao: mechanisms of the biotrophic and necrotrophic phases.</title>
        <authorList>
            <person name="Meinhardt L.W."/>
            <person name="Costa G.G.L."/>
            <person name="Thomazella D.P.T."/>
            <person name="Teixeira P.J.P.L."/>
            <person name="Carazzolle M.F."/>
            <person name="Schuster S.C."/>
            <person name="Carlson J.E."/>
            <person name="Guiltinan M.J."/>
            <person name="Mieczkowski P."/>
            <person name="Farmer A."/>
            <person name="Ramaraj T."/>
            <person name="Crozier J."/>
            <person name="Davis R.E."/>
            <person name="Shao J."/>
            <person name="Melnick R.L."/>
            <person name="Pereira G.A.G."/>
            <person name="Bailey B.A."/>
        </authorList>
    </citation>
    <scope>NUCLEOTIDE SEQUENCE [LARGE SCALE GENOMIC DNA]</scope>
    <source>
        <strain evidence="1 2">MCA 2997</strain>
    </source>
</reference>
<evidence type="ECO:0000313" key="2">
    <source>
        <dbReference type="Proteomes" id="UP000017559"/>
    </source>
</evidence>
<accession>V2X647</accession>
<sequence length="137" mass="14099">MLLSEFYAENLMDDETKQPSAPSLSLPLSLARTPTLSSSARLPTAIPTLLSTRVAAGSSTLGPPVATIMLVLDTSSSSLCGASATATRAGVTPMIWLTKATGGASTTALQGGNPCGDHYVRYYNKQLAGFEGYVGGK</sequence>
<dbReference type="AlphaFoldDB" id="V2X647"/>
<dbReference type="HOGENOM" id="CLU_1865634_0_0_1"/>